<dbReference type="AlphaFoldDB" id="A0A6B8VTX9"/>
<proteinExistence type="predicted"/>
<accession>A0A6B8VTX9</accession>
<dbReference type="RefSeq" id="WP_156230140.1">
    <property type="nucleotide sequence ID" value="NZ_CP046455.1"/>
</dbReference>
<dbReference type="Gene3D" id="1.10.260.40">
    <property type="entry name" value="lambda repressor-like DNA-binding domains"/>
    <property type="match status" value="1"/>
</dbReference>
<evidence type="ECO:0000256" key="1">
    <source>
        <dbReference type="SAM" id="MobiDB-lite"/>
    </source>
</evidence>
<dbReference type="Pfam" id="PF01381">
    <property type="entry name" value="HTH_3"/>
    <property type="match status" value="1"/>
</dbReference>
<dbReference type="CDD" id="cd00093">
    <property type="entry name" value="HTH_XRE"/>
    <property type="match status" value="1"/>
</dbReference>
<reference evidence="3 4" key="1">
    <citation type="submission" date="2019-11" db="EMBL/GenBank/DDBJ databases">
        <title>Complete genome sequence of Corynebacterium kalinowskii 1959, a novel Corynebacterium species isolated from soil of a small paddock in Vilsendorf, Germany.</title>
        <authorList>
            <person name="Schaffert L."/>
            <person name="Ruwe M."/>
            <person name="Milse J."/>
            <person name="Hanuschka K."/>
            <person name="Ortseifen V."/>
            <person name="Droste J."/>
            <person name="Brandt D."/>
            <person name="Schlueter L."/>
            <person name="Kutter Y."/>
            <person name="Vinke S."/>
            <person name="Viehoefer P."/>
            <person name="Jacob L."/>
            <person name="Luebke N.-C."/>
            <person name="Schulte-Berndt E."/>
            <person name="Hain C."/>
            <person name="Linder M."/>
            <person name="Schmidt P."/>
            <person name="Wollenschlaeger L."/>
            <person name="Luttermann T."/>
            <person name="Thieme E."/>
            <person name="Hassa J."/>
            <person name="Haak M."/>
            <person name="Wittchen M."/>
            <person name="Mentz A."/>
            <person name="Persicke M."/>
            <person name="Busche T."/>
            <person name="Ruckert C."/>
        </authorList>
    </citation>
    <scope>NUCLEOTIDE SEQUENCE [LARGE SCALE GENOMIC DNA]</scope>
    <source>
        <strain evidence="3 4">2039</strain>
    </source>
</reference>
<evidence type="ECO:0000313" key="3">
    <source>
        <dbReference type="EMBL" id="QGU06549.1"/>
    </source>
</evidence>
<evidence type="ECO:0000313" key="4">
    <source>
        <dbReference type="Proteomes" id="UP000424462"/>
    </source>
</evidence>
<dbReference type="PROSITE" id="PS50943">
    <property type="entry name" value="HTH_CROC1"/>
    <property type="match status" value="1"/>
</dbReference>
<feature type="domain" description="HTH cro/C1-type" evidence="2">
    <location>
        <begin position="21"/>
        <end position="80"/>
    </location>
</feature>
<gene>
    <name evidence="3" type="ORF">COCCU_02975</name>
</gene>
<organism evidence="3 4">
    <name type="scientific">Corynebacterium occultum</name>
    <dbReference type="NCBI Taxonomy" id="2675219"/>
    <lineage>
        <taxon>Bacteria</taxon>
        <taxon>Bacillati</taxon>
        <taxon>Actinomycetota</taxon>
        <taxon>Actinomycetes</taxon>
        <taxon>Mycobacteriales</taxon>
        <taxon>Corynebacteriaceae</taxon>
        <taxon>Corynebacterium</taxon>
    </lineage>
</organism>
<keyword evidence="4" id="KW-1185">Reference proteome</keyword>
<dbReference type="SUPFAM" id="SSF47413">
    <property type="entry name" value="lambda repressor-like DNA-binding domains"/>
    <property type="match status" value="1"/>
</dbReference>
<feature type="compositionally biased region" description="Basic and acidic residues" evidence="1">
    <location>
        <begin position="112"/>
        <end position="123"/>
    </location>
</feature>
<dbReference type="KEGG" id="cok:COCCU_02975"/>
<dbReference type="EMBL" id="CP046455">
    <property type="protein sequence ID" value="QGU06549.1"/>
    <property type="molecule type" value="Genomic_DNA"/>
</dbReference>
<dbReference type="SMART" id="SM00530">
    <property type="entry name" value="HTH_XRE"/>
    <property type="match status" value="1"/>
</dbReference>
<dbReference type="InterPro" id="IPR010982">
    <property type="entry name" value="Lambda_DNA-bd_dom_sf"/>
</dbReference>
<dbReference type="GO" id="GO:0003677">
    <property type="term" value="F:DNA binding"/>
    <property type="evidence" value="ECO:0007669"/>
    <property type="project" value="InterPro"/>
</dbReference>
<dbReference type="InterPro" id="IPR001387">
    <property type="entry name" value="Cro/C1-type_HTH"/>
</dbReference>
<protein>
    <submittedName>
        <fullName evidence="3">Helix-turn-helix domain protein</fullName>
    </submittedName>
</protein>
<feature type="region of interest" description="Disordered" evidence="1">
    <location>
        <begin position="112"/>
        <end position="168"/>
    </location>
</feature>
<evidence type="ECO:0000259" key="2">
    <source>
        <dbReference type="PROSITE" id="PS50943"/>
    </source>
</evidence>
<name>A0A6B8VTX9_9CORY</name>
<dbReference type="Proteomes" id="UP000424462">
    <property type="component" value="Chromosome"/>
</dbReference>
<sequence>MARREERRFWISYGSRLGRNLYQLRTMRGLSQERLAELAGISRNIISNIERNENNGKPGDPVLSTVYLLARALHVPPAVLLPGGDQIVHEICRAEGPQMDLVWPARPEDSLPFDAHHLHEGKPGDTPAFAHHPPQSLEELGREILGPPTEGEPESLPDPNLQAGQSGD</sequence>